<organism evidence="1 2">
    <name type="scientific">Lactococcus petauri</name>
    <dbReference type="NCBI Taxonomy" id="1940789"/>
    <lineage>
        <taxon>Bacteria</taxon>
        <taxon>Bacillati</taxon>
        <taxon>Bacillota</taxon>
        <taxon>Bacilli</taxon>
        <taxon>Lactobacillales</taxon>
        <taxon>Streptococcaceae</taxon>
        <taxon>Lactococcus</taxon>
    </lineage>
</organism>
<dbReference type="Gene3D" id="3.40.630.30">
    <property type="match status" value="1"/>
</dbReference>
<sequence>MSNQVNSLKKKIKSLSEINEFKYYNKHILQHVEIHEKIFIVSLEEKLDRDGKVTNLEFMLHDMNDFRSPARWHTHIDCDIFRDQEYGFIDRLYIQEFQTRYVNQGYGTLLMNILLDYVSHHLKVNEVIISGWLSPEDEKDEENHLRRDHVYQKFGFEIKGDHVYKMLKCNKARVFSNYKDSEK</sequence>
<accession>A0AAJ2IXD5</accession>
<dbReference type="Proteomes" id="UP001262817">
    <property type="component" value="Unassembled WGS sequence"/>
</dbReference>
<proteinExistence type="predicted"/>
<dbReference type="RefSeq" id="WP_311843126.1">
    <property type="nucleotide sequence ID" value="NZ_JARPXR010000011.1"/>
</dbReference>
<name>A0AAJ2IXD5_9LACT</name>
<dbReference type="AlphaFoldDB" id="A0AAJ2IXD5"/>
<dbReference type="EMBL" id="JARPXR010000011">
    <property type="protein sequence ID" value="MDT2584336.1"/>
    <property type="molecule type" value="Genomic_DNA"/>
</dbReference>
<comment type="caution">
    <text evidence="1">The sequence shown here is derived from an EMBL/GenBank/DDBJ whole genome shotgun (WGS) entry which is preliminary data.</text>
</comment>
<dbReference type="SUPFAM" id="SSF55729">
    <property type="entry name" value="Acyl-CoA N-acyltransferases (Nat)"/>
    <property type="match status" value="1"/>
</dbReference>
<evidence type="ECO:0000313" key="1">
    <source>
        <dbReference type="EMBL" id="MDT2584336.1"/>
    </source>
</evidence>
<dbReference type="InterPro" id="IPR016181">
    <property type="entry name" value="Acyl_CoA_acyltransferase"/>
</dbReference>
<protein>
    <submittedName>
        <fullName evidence="1">Uncharacterized protein</fullName>
    </submittedName>
</protein>
<evidence type="ECO:0000313" key="2">
    <source>
        <dbReference type="Proteomes" id="UP001262817"/>
    </source>
</evidence>
<reference evidence="1" key="1">
    <citation type="submission" date="2023-03" db="EMBL/GenBank/DDBJ databases">
        <authorList>
            <person name="Shen W."/>
            <person name="Cai J."/>
        </authorList>
    </citation>
    <scope>NUCLEOTIDE SEQUENCE</scope>
    <source>
        <strain evidence="1">P86-2</strain>
    </source>
</reference>
<gene>
    <name evidence="1" type="ORF">P7D17_09515</name>
</gene>